<reference evidence="8" key="1">
    <citation type="submission" date="2021-09" db="EMBL/GenBank/DDBJ databases">
        <title>The genome of Mauremys mutica provides insights into the evolution of semi-aquatic lifestyle.</title>
        <authorList>
            <person name="Gong S."/>
            <person name="Gao Y."/>
        </authorList>
    </citation>
    <scope>NUCLEOTIDE SEQUENCE</scope>
    <source>
        <strain evidence="8">MM-2020</strain>
        <tissue evidence="8">Muscle</tissue>
    </source>
</reference>
<dbReference type="InterPro" id="IPR009057">
    <property type="entry name" value="Homeodomain-like_sf"/>
</dbReference>
<dbReference type="PANTHER" id="PTHR46680:SF2">
    <property type="entry name" value="NF-KAPPA-B INHIBITOR ZETA"/>
    <property type="match status" value="1"/>
</dbReference>
<name>A0A9D4AQF7_9SAUR</name>
<keyword evidence="4 5" id="KW-0371">Homeobox</keyword>
<dbReference type="PROSITE" id="PS50071">
    <property type="entry name" value="HOMEOBOX_2"/>
    <property type="match status" value="1"/>
</dbReference>
<dbReference type="SUPFAM" id="SSF46689">
    <property type="entry name" value="Homeodomain-like"/>
    <property type="match status" value="1"/>
</dbReference>
<dbReference type="PANTHER" id="PTHR46680">
    <property type="entry name" value="NF-KAPPA-B INHIBITOR ALPHA"/>
    <property type="match status" value="1"/>
</dbReference>
<feature type="compositionally biased region" description="Polar residues" evidence="6">
    <location>
        <begin position="276"/>
        <end position="296"/>
    </location>
</feature>
<keyword evidence="1" id="KW-0677">Repeat</keyword>
<dbReference type="AlphaFoldDB" id="A0A9D4AQF7"/>
<keyword evidence="9" id="KW-1185">Reference proteome</keyword>
<dbReference type="Gene3D" id="1.10.10.60">
    <property type="entry name" value="Homeodomain-like"/>
    <property type="match status" value="1"/>
</dbReference>
<feature type="repeat" description="ANK" evidence="3">
    <location>
        <begin position="113"/>
        <end position="153"/>
    </location>
</feature>
<dbReference type="InterPro" id="IPR051070">
    <property type="entry name" value="NF-kappa-B_inhibitor"/>
</dbReference>
<feature type="repeat" description="ANK" evidence="3">
    <location>
        <begin position="43"/>
        <end position="79"/>
    </location>
</feature>
<evidence type="ECO:0000256" key="2">
    <source>
        <dbReference type="ARBA" id="ARBA00023043"/>
    </source>
</evidence>
<dbReference type="GO" id="GO:0005634">
    <property type="term" value="C:nucleus"/>
    <property type="evidence" value="ECO:0007669"/>
    <property type="project" value="UniProtKB-SubCell"/>
</dbReference>
<dbReference type="SMART" id="SM00389">
    <property type="entry name" value="HOX"/>
    <property type="match status" value="1"/>
</dbReference>
<keyword evidence="4 5" id="KW-0238">DNA-binding</keyword>
<dbReference type="GO" id="GO:0003677">
    <property type="term" value="F:DNA binding"/>
    <property type="evidence" value="ECO:0007669"/>
    <property type="project" value="UniProtKB-UniRule"/>
</dbReference>
<dbReference type="CDD" id="cd00086">
    <property type="entry name" value="homeodomain"/>
    <property type="match status" value="1"/>
</dbReference>
<feature type="region of interest" description="Disordered" evidence="6">
    <location>
        <begin position="253"/>
        <end position="319"/>
    </location>
</feature>
<protein>
    <recommendedName>
        <fullName evidence="7">Homeobox domain-containing protein</fullName>
    </recommendedName>
</protein>
<accession>A0A9D4AQF7</accession>
<evidence type="ECO:0000256" key="3">
    <source>
        <dbReference type="PROSITE-ProRule" id="PRU00023"/>
    </source>
</evidence>
<feature type="DNA-binding region" description="Homeobox" evidence="4">
    <location>
        <begin position="319"/>
        <end position="378"/>
    </location>
</feature>
<evidence type="ECO:0000313" key="9">
    <source>
        <dbReference type="Proteomes" id="UP000827986"/>
    </source>
</evidence>
<organism evidence="8 9">
    <name type="scientific">Mauremys mutica</name>
    <name type="common">yellowpond turtle</name>
    <dbReference type="NCBI Taxonomy" id="74926"/>
    <lineage>
        <taxon>Eukaryota</taxon>
        <taxon>Metazoa</taxon>
        <taxon>Chordata</taxon>
        <taxon>Craniata</taxon>
        <taxon>Vertebrata</taxon>
        <taxon>Euteleostomi</taxon>
        <taxon>Archelosauria</taxon>
        <taxon>Testudinata</taxon>
        <taxon>Testudines</taxon>
        <taxon>Cryptodira</taxon>
        <taxon>Durocryptodira</taxon>
        <taxon>Testudinoidea</taxon>
        <taxon>Geoemydidae</taxon>
        <taxon>Geoemydinae</taxon>
        <taxon>Mauremys</taxon>
    </lineage>
</organism>
<evidence type="ECO:0000256" key="4">
    <source>
        <dbReference type="PROSITE-ProRule" id="PRU00108"/>
    </source>
</evidence>
<dbReference type="PROSITE" id="PS50088">
    <property type="entry name" value="ANK_REPEAT"/>
    <property type="match status" value="3"/>
</dbReference>
<comment type="subcellular location">
    <subcellularLocation>
        <location evidence="4 5">Nucleus</location>
    </subcellularLocation>
</comment>
<dbReference type="Pfam" id="PF00023">
    <property type="entry name" value="Ank"/>
    <property type="match status" value="1"/>
</dbReference>
<dbReference type="GO" id="GO:0005829">
    <property type="term" value="C:cytosol"/>
    <property type="evidence" value="ECO:0007669"/>
    <property type="project" value="TreeGrafter"/>
</dbReference>
<evidence type="ECO:0000256" key="1">
    <source>
        <dbReference type="ARBA" id="ARBA00022737"/>
    </source>
</evidence>
<feature type="repeat" description="ANK" evidence="3">
    <location>
        <begin position="80"/>
        <end position="112"/>
    </location>
</feature>
<comment type="caution">
    <text evidence="8">The sequence shown here is derived from an EMBL/GenBank/DDBJ whole genome shotgun (WGS) entry which is preliminary data.</text>
</comment>
<dbReference type="SMART" id="SM00248">
    <property type="entry name" value="ANK"/>
    <property type="match status" value="3"/>
</dbReference>
<feature type="domain" description="Homeobox" evidence="7">
    <location>
        <begin position="317"/>
        <end position="377"/>
    </location>
</feature>
<dbReference type="GO" id="GO:0071356">
    <property type="term" value="P:cellular response to tumor necrosis factor"/>
    <property type="evidence" value="ECO:0007669"/>
    <property type="project" value="TreeGrafter"/>
</dbReference>
<dbReference type="InterPro" id="IPR001356">
    <property type="entry name" value="HD"/>
</dbReference>
<dbReference type="PRINTS" id="PR01415">
    <property type="entry name" value="ANKYRIN"/>
</dbReference>
<evidence type="ECO:0000259" key="7">
    <source>
        <dbReference type="PROSITE" id="PS50071"/>
    </source>
</evidence>
<keyword evidence="2 3" id="KW-0040">ANK repeat</keyword>
<dbReference type="GO" id="GO:0051059">
    <property type="term" value="F:NF-kappaB binding"/>
    <property type="evidence" value="ECO:0007669"/>
    <property type="project" value="TreeGrafter"/>
</dbReference>
<dbReference type="InterPro" id="IPR002110">
    <property type="entry name" value="Ankyrin_rpt"/>
</dbReference>
<dbReference type="EMBL" id="JAHDVG010000589">
    <property type="protein sequence ID" value="KAH1164686.1"/>
    <property type="molecule type" value="Genomic_DNA"/>
</dbReference>
<proteinExistence type="predicted"/>
<gene>
    <name evidence="8" type="ORF">KIL84_008132</name>
</gene>
<dbReference type="SUPFAM" id="SSF48403">
    <property type="entry name" value="Ankyrin repeat"/>
    <property type="match status" value="1"/>
</dbReference>
<keyword evidence="4 5" id="KW-0539">Nucleus</keyword>
<dbReference type="Pfam" id="PF12796">
    <property type="entry name" value="Ank_2"/>
    <property type="match status" value="1"/>
</dbReference>
<dbReference type="Proteomes" id="UP000827986">
    <property type="component" value="Unassembled WGS sequence"/>
</dbReference>
<dbReference type="Gene3D" id="1.25.40.20">
    <property type="entry name" value="Ankyrin repeat-containing domain"/>
    <property type="match status" value="1"/>
</dbReference>
<dbReference type="Pfam" id="PF00046">
    <property type="entry name" value="Homeodomain"/>
    <property type="match status" value="1"/>
</dbReference>
<evidence type="ECO:0000256" key="6">
    <source>
        <dbReference type="SAM" id="MobiDB-lite"/>
    </source>
</evidence>
<sequence>MQTCISKLYSFTDLPNQSLRFTHGSGQTQIAADIANATKQDEDGDTALHVAVSQGNLPVAQRLVSLFLQGQRDLDIYNNLRQTPLHVAVITTQPSLVKLLLSHGASPMALDQHGQTSVHLACKHGSPQPMPASNWDMVLLLLEHGADIDAVVSMGGAYPHLTDMVHGGLEWGECERAVIRRVHGAACRRGLLDALRLLVRNRADCAIKNYHNNTALMVAKNLRPYPAVVGTGIRYGDYYWNCPAEMDNVPHKEAADADVPVPEPEEKTLHNPELSPASSSSGTRMQYTPDSASSPNTKPPSPHPAIQMGGVECGGGVKKAKSRRAFSQEQLQTLHQRFQSQKYLSPQQIRELGSALGLTYKQVKTWFQNQRIKFKRCQKETQWMEKGTRLSQAGYLDFNPSYHQGCPVSASRNIQTVTNVHQSYGSSQTYGSGQSLYPFVAIEEEGFFGKAGGACSAQQAMGFFSQQKMNFYHGFPANMDYASMETEDGLPLPECLCQRDVLPE</sequence>
<dbReference type="InterPro" id="IPR036770">
    <property type="entry name" value="Ankyrin_rpt-contain_sf"/>
</dbReference>
<evidence type="ECO:0000256" key="5">
    <source>
        <dbReference type="RuleBase" id="RU000682"/>
    </source>
</evidence>
<evidence type="ECO:0000313" key="8">
    <source>
        <dbReference type="EMBL" id="KAH1164686.1"/>
    </source>
</evidence>
<dbReference type="PROSITE" id="PS50297">
    <property type="entry name" value="ANK_REP_REGION"/>
    <property type="match status" value="3"/>
</dbReference>